<dbReference type="InterPro" id="IPR037012">
    <property type="entry name" value="NanQ/TabA/YiaL_sf"/>
</dbReference>
<dbReference type="InterPro" id="IPR004375">
    <property type="entry name" value="NanQ/TabA/YiaL"/>
</dbReference>
<dbReference type="EMBL" id="ACVB02000009">
    <property type="protein sequence ID" value="EEX74669.1"/>
    <property type="molecule type" value="Genomic_DNA"/>
</dbReference>
<dbReference type="HOGENOM" id="CLU_107139_2_0_0"/>
<dbReference type="PANTHER" id="PTHR34986:SF1">
    <property type="entry name" value="PROTEIN YIAL"/>
    <property type="match status" value="1"/>
</dbReference>
<evidence type="ECO:0000313" key="1">
    <source>
        <dbReference type="EMBL" id="EEX74669.1"/>
    </source>
</evidence>
<dbReference type="Pfam" id="PF04074">
    <property type="entry name" value="DUF386"/>
    <property type="match status" value="1"/>
</dbReference>
<sequence length="172" mass="20056">MIFLKESAKMIFTNVNDEVQNKNLAKDIQFCIEYAKKNENKILSLVHGSYDVEYNDIKMNVGKYFTKRENEKFWESHKKYLDVQIMINGTERVAIGNIQNMNEKSFDFEKDLVILKGEKAFDVIMKKGDVLVLFPNDVHKPELNVSETDNSGSRRKIVTKVVFKIEINKINI</sequence>
<dbReference type="Gene3D" id="2.60.120.370">
    <property type="entry name" value="YhcH/YjgK/YiaL"/>
    <property type="match status" value="1"/>
</dbReference>
<dbReference type="PANTHER" id="PTHR34986">
    <property type="entry name" value="EVOLVED BETA-GALACTOSIDASE SUBUNIT BETA"/>
    <property type="match status" value="1"/>
</dbReference>
<dbReference type="STRING" id="634994.GCWU000323_01308"/>
<dbReference type="eggNOG" id="COG2731">
    <property type="taxonomic scope" value="Bacteria"/>
</dbReference>
<dbReference type="Proteomes" id="UP000006233">
    <property type="component" value="Unassembled WGS sequence"/>
</dbReference>
<organism evidence="1 2">
    <name type="scientific">Leptotrichia hofstadii F0254</name>
    <dbReference type="NCBI Taxonomy" id="634994"/>
    <lineage>
        <taxon>Bacteria</taxon>
        <taxon>Fusobacteriati</taxon>
        <taxon>Fusobacteriota</taxon>
        <taxon>Fusobacteriia</taxon>
        <taxon>Fusobacteriales</taxon>
        <taxon>Leptotrichiaceae</taxon>
        <taxon>Leptotrichia</taxon>
    </lineage>
</organism>
<reference evidence="1 2" key="1">
    <citation type="submission" date="2009-09" db="EMBL/GenBank/DDBJ databases">
        <authorList>
            <person name="Weinstock G."/>
            <person name="Sodergren E."/>
            <person name="Clifton S."/>
            <person name="Fulton L."/>
            <person name="Fulton B."/>
            <person name="Courtney L."/>
            <person name="Fronick C."/>
            <person name="Harrison M."/>
            <person name="Strong C."/>
            <person name="Farmer C."/>
            <person name="Delahaunty K."/>
            <person name="Markovic C."/>
            <person name="Hall O."/>
            <person name="Minx P."/>
            <person name="Tomlinson C."/>
            <person name="Mitreva M."/>
            <person name="Nelson J."/>
            <person name="Hou S."/>
            <person name="Wollam A."/>
            <person name="Pepin K.H."/>
            <person name="Johnson M."/>
            <person name="Bhonagiri V."/>
            <person name="Nash W.E."/>
            <person name="Warren W."/>
            <person name="Chinwalla A."/>
            <person name="Mardis E.R."/>
            <person name="Wilson R.K."/>
        </authorList>
    </citation>
    <scope>NUCLEOTIDE SEQUENCE [LARGE SCALE GENOMIC DNA]</scope>
    <source>
        <strain evidence="1 2">F0254</strain>
    </source>
</reference>
<proteinExistence type="predicted"/>
<accession>C9MXR0</accession>
<gene>
    <name evidence="1" type="ORF">GCWU000323_01308</name>
</gene>
<comment type="caution">
    <text evidence="1">The sequence shown here is derived from an EMBL/GenBank/DDBJ whole genome shotgun (WGS) entry which is preliminary data.</text>
</comment>
<evidence type="ECO:0000313" key="2">
    <source>
        <dbReference type="Proteomes" id="UP000006233"/>
    </source>
</evidence>
<name>C9MXR0_9FUSO</name>
<protein>
    <submittedName>
        <fullName evidence="1">YhcH/YjgK/YiaL family protein</fullName>
    </submittedName>
</protein>
<dbReference type="SUPFAM" id="SSF51197">
    <property type="entry name" value="Clavaminate synthase-like"/>
    <property type="match status" value="1"/>
</dbReference>
<dbReference type="AlphaFoldDB" id="C9MXR0"/>
<dbReference type="GO" id="GO:0005829">
    <property type="term" value="C:cytosol"/>
    <property type="evidence" value="ECO:0007669"/>
    <property type="project" value="TreeGrafter"/>
</dbReference>
<dbReference type="NCBIfam" id="TIGR00022">
    <property type="entry name" value="YhcH/YjgK/YiaL family protein"/>
    <property type="match status" value="1"/>
</dbReference>